<dbReference type="Pfam" id="PF13530">
    <property type="entry name" value="SCP2_2"/>
    <property type="match status" value="1"/>
</dbReference>
<protein>
    <submittedName>
        <fullName evidence="4">Putative acetyltransferase</fullName>
    </submittedName>
</protein>
<dbReference type="AlphaFoldDB" id="A0A2T0YF81"/>
<evidence type="ECO:0000313" key="4">
    <source>
        <dbReference type="EMBL" id="PRZ13412.1"/>
    </source>
</evidence>
<feature type="region of interest" description="Disordered" evidence="1">
    <location>
        <begin position="405"/>
        <end position="434"/>
    </location>
</feature>
<dbReference type="InterPro" id="IPR051554">
    <property type="entry name" value="Acetyltransferase_Eis"/>
</dbReference>
<reference evidence="4 5" key="1">
    <citation type="submission" date="2018-03" db="EMBL/GenBank/DDBJ databases">
        <title>Comparative analysis of microorganisms from saline springs in Andes Mountain Range, Colombia.</title>
        <authorList>
            <person name="Rubin E."/>
        </authorList>
    </citation>
    <scope>NUCLEOTIDE SEQUENCE [LARGE SCALE GENOMIC DNA]</scope>
    <source>
        <strain evidence="4 5">CG 35</strain>
    </source>
</reference>
<keyword evidence="5" id="KW-1185">Reference proteome</keyword>
<dbReference type="InterPro" id="IPR016181">
    <property type="entry name" value="Acyl_CoA_acyltransferase"/>
</dbReference>
<dbReference type="PANTHER" id="PTHR37817">
    <property type="entry name" value="N-ACETYLTRANSFERASE EIS"/>
    <property type="match status" value="1"/>
</dbReference>
<dbReference type="InterPro" id="IPR036527">
    <property type="entry name" value="SCP2_sterol-bd_dom_sf"/>
</dbReference>
<feature type="domain" description="Enhanced intracellular survival protein" evidence="2">
    <location>
        <begin position="361"/>
        <end position="487"/>
    </location>
</feature>
<evidence type="ECO:0000259" key="2">
    <source>
        <dbReference type="Pfam" id="PF13530"/>
    </source>
</evidence>
<dbReference type="PANTHER" id="PTHR37817:SF1">
    <property type="entry name" value="N-ACETYLTRANSFERASE EIS"/>
    <property type="match status" value="1"/>
</dbReference>
<dbReference type="GO" id="GO:0030649">
    <property type="term" value="P:aminoglycoside antibiotic catabolic process"/>
    <property type="evidence" value="ECO:0007669"/>
    <property type="project" value="TreeGrafter"/>
</dbReference>
<dbReference type="SUPFAM" id="SSF55718">
    <property type="entry name" value="SCP-like"/>
    <property type="match status" value="1"/>
</dbReference>
<organism evidence="4 5">
    <name type="scientific">Nesterenkonia sandarakina</name>
    <dbReference type="NCBI Taxonomy" id="272918"/>
    <lineage>
        <taxon>Bacteria</taxon>
        <taxon>Bacillati</taxon>
        <taxon>Actinomycetota</taxon>
        <taxon>Actinomycetes</taxon>
        <taxon>Micrococcales</taxon>
        <taxon>Micrococcaceae</taxon>
        <taxon>Nesterenkonia</taxon>
    </lineage>
</organism>
<proteinExistence type="predicted"/>
<accession>A0A2T0YF81</accession>
<dbReference type="SUPFAM" id="SSF55729">
    <property type="entry name" value="Acyl-CoA N-acyltransferases (Nat)"/>
    <property type="match status" value="1"/>
</dbReference>
<dbReference type="InterPro" id="IPR025559">
    <property type="entry name" value="Eis_dom"/>
</dbReference>
<dbReference type="EMBL" id="PVTY01000015">
    <property type="protein sequence ID" value="PRZ13412.1"/>
    <property type="molecule type" value="Genomic_DNA"/>
</dbReference>
<dbReference type="Proteomes" id="UP000238217">
    <property type="component" value="Unassembled WGS sequence"/>
</dbReference>
<dbReference type="Pfam" id="PF13527">
    <property type="entry name" value="Acetyltransf_9"/>
    <property type="match status" value="1"/>
</dbReference>
<sequence>MWLLVDNQTFPQPPEVAPLAPGLRSETFPASLDSDGKTVDAKTAAFARTAEQGFYEPWFTDEQINQVGRILVKDEQNLTAVYVDRDAASAEPWGNALAQVGFDADHPVGTFVGYDKTLNAGGPAGPLPARLITVVTVNPSFRRRGILKHMMTSSLARAVEDGMAVAALTVSEGGIYGRFGFGVATREANIRVDLGEGQGQGFALRSKPAGRVISADPVKLDDVINTSFEAFHARTRGSIGRQQTYQMAATARWNSEDPAAWNRKLRAAVHVREDGTIGGYVTFKHEGWDTEPSTIRIGDLIAADDQSHLALWDYIAGLDIVRRATMRTAPVVDPLQSALVNPRSYKVTALADLLWVRILDVVKALEARAWTADGSFRLELEDPLGITGGSFTVRVDDGAATVTRDAAGDASGTPAGAPAANTTPAAPAREATPDLPTLQLSVETLGSLYLGDFSVRTLHAAGRLKDTTAADVERIAKILDLPTVPFCATHF</sequence>
<gene>
    <name evidence="4" type="ORF">BCL67_11515</name>
</gene>
<comment type="caution">
    <text evidence="4">The sequence shown here is derived from an EMBL/GenBank/DDBJ whole genome shotgun (WGS) entry which is preliminary data.</text>
</comment>
<feature type="domain" description="Eis-like acetyltransferase" evidence="3">
    <location>
        <begin position="252"/>
        <end position="358"/>
    </location>
</feature>
<keyword evidence="4" id="KW-0808">Transferase</keyword>
<evidence type="ECO:0000259" key="3">
    <source>
        <dbReference type="Pfam" id="PF17668"/>
    </source>
</evidence>
<evidence type="ECO:0000256" key="1">
    <source>
        <dbReference type="SAM" id="MobiDB-lite"/>
    </source>
</evidence>
<dbReference type="InterPro" id="IPR041380">
    <property type="entry name" value="Acetyltransf_17"/>
</dbReference>
<name>A0A2T0YF81_9MICC</name>
<dbReference type="Pfam" id="PF17668">
    <property type="entry name" value="Acetyltransf_17"/>
    <property type="match status" value="1"/>
</dbReference>
<dbReference type="Gene3D" id="3.40.630.30">
    <property type="match status" value="2"/>
</dbReference>
<dbReference type="Gene3D" id="3.30.1050.10">
    <property type="entry name" value="SCP2 sterol-binding domain"/>
    <property type="match status" value="1"/>
</dbReference>
<feature type="compositionally biased region" description="Low complexity" evidence="1">
    <location>
        <begin position="408"/>
        <end position="434"/>
    </location>
</feature>
<evidence type="ECO:0000313" key="5">
    <source>
        <dbReference type="Proteomes" id="UP000238217"/>
    </source>
</evidence>
<dbReference type="GO" id="GO:0034069">
    <property type="term" value="F:aminoglycoside N-acetyltransferase activity"/>
    <property type="evidence" value="ECO:0007669"/>
    <property type="project" value="TreeGrafter"/>
</dbReference>